<organism evidence="2 3">
    <name type="scientific">Salegentibacter flavus</name>
    <dbReference type="NCBI Taxonomy" id="287099"/>
    <lineage>
        <taxon>Bacteria</taxon>
        <taxon>Pseudomonadati</taxon>
        <taxon>Bacteroidota</taxon>
        <taxon>Flavobacteriia</taxon>
        <taxon>Flavobacteriales</taxon>
        <taxon>Flavobacteriaceae</taxon>
        <taxon>Salegentibacter</taxon>
    </lineage>
</organism>
<dbReference type="OrthoDB" id="9759819at2"/>
<dbReference type="Proteomes" id="UP000199153">
    <property type="component" value="Unassembled WGS sequence"/>
</dbReference>
<proteinExistence type="predicted"/>
<reference evidence="2 3" key="1">
    <citation type="submission" date="2016-10" db="EMBL/GenBank/DDBJ databases">
        <authorList>
            <person name="de Groot N.N."/>
        </authorList>
    </citation>
    <scope>NUCLEOTIDE SEQUENCE [LARGE SCALE GENOMIC DNA]</scope>
    <source>
        <strain evidence="2 3">DSM 17794</strain>
    </source>
</reference>
<dbReference type="STRING" id="287099.SAMN05660413_02863"/>
<dbReference type="EMBL" id="FOVL01000021">
    <property type="protein sequence ID" value="SFN86300.1"/>
    <property type="molecule type" value="Genomic_DNA"/>
</dbReference>
<sequence length="209" mass="24590">MVQKDFKLEGKYRNGFSVNNLFTLNNVGIVTSRDSFVIGETKEELEERIRNFFLLEKSELQRIYGLKENKKWKINEVKSLRNSYNPDFIKEVSYRPLDKRYIYYDTVFIERSRTDLMQHFIKGENVGLAIGRQGQVIGTENWDIVSITNKIMDFNYYRRGGELVFPLYLYPETNEQQSLEQPLVRTPNLDPQRVEQIATGLGLEILGEE</sequence>
<evidence type="ECO:0000313" key="2">
    <source>
        <dbReference type="EMBL" id="SFN86300.1"/>
    </source>
</evidence>
<feature type="domain" description="Type ISP restriction-modification enzyme LLaBIII C-terminal specificity" evidence="1">
    <location>
        <begin position="21"/>
        <end position="199"/>
    </location>
</feature>
<dbReference type="AlphaFoldDB" id="A0A1I5CH09"/>
<evidence type="ECO:0000259" key="1">
    <source>
        <dbReference type="Pfam" id="PF18135"/>
    </source>
</evidence>
<dbReference type="InterPro" id="IPR041635">
    <property type="entry name" value="Type_ISP_LLaBIII_C"/>
</dbReference>
<evidence type="ECO:0000313" key="3">
    <source>
        <dbReference type="Proteomes" id="UP000199153"/>
    </source>
</evidence>
<gene>
    <name evidence="2" type="ORF">SAMN05660413_02863</name>
</gene>
<dbReference type="Pfam" id="PF18135">
    <property type="entry name" value="Type_ISP_C"/>
    <property type="match status" value="1"/>
</dbReference>
<protein>
    <recommendedName>
        <fullName evidence="1">Type ISP restriction-modification enzyme LLaBIII C-terminal specificity domain-containing protein</fullName>
    </recommendedName>
</protein>
<keyword evidence="3" id="KW-1185">Reference proteome</keyword>
<name>A0A1I5CH09_9FLAO</name>
<accession>A0A1I5CH09</accession>
<dbReference type="RefSeq" id="WP_093410887.1">
    <property type="nucleotide sequence ID" value="NZ_FOVL01000021.1"/>
</dbReference>